<dbReference type="AlphaFoldDB" id="A0A4U1C847"/>
<proteinExistence type="predicted"/>
<evidence type="ECO:0000313" key="3">
    <source>
        <dbReference type="Proteomes" id="UP000310477"/>
    </source>
</evidence>
<keyword evidence="1" id="KW-0812">Transmembrane</keyword>
<dbReference type="RefSeq" id="WP_136875448.1">
    <property type="nucleotide sequence ID" value="NZ_SWBO01000003.1"/>
</dbReference>
<organism evidence="2 3">
    <name type="scientific">Pedobacter cryotolerans</name>
    <dbReference type="NCBI Taxonomy" id="2571270"/>
    <lineage>
        <taxon>Bacteria</taxon>
        <taxon>Pseudomonadati</taxon>
        <taxon>Bacteroidota</taxon>
        <taxon>Sphingobacteriia</taxon>
        <taxon>Sphingobacteriales</taxon>
        <taxon>Sphingobacteriaceae</taxon>
        <taxon>Pedobacter</taxon>
    </lineage>
</organism>
<sequence length="160" mass="18285">MKEITYKQLNKRKAIVFFAAYLLYFLVVLGFVLFDPYDIVKLINSTRTGVFPGLLAAVVVLWPLFIFSKLTTINKVTFDENGFTIQSSKTIVNVNYNDIDVMKRNISTLSLYHTNQNLIYTFKPSNDTAVLQKVINNIKKHVSFNIEKINKKVIGGVVEL</sequence>
<gene>
    <name evidence="2" type="ORF">FA045_05805</name>
</gene>
<dbReference type="Proteomes" id="UP000310477">
    <property type="component" value="Unassembled WGS sequence"/>
</dbReference>
<keyword evidence="1" id="KW-0472">Membrane</keyword>
<keyword evidence="3" id="KW-1185">Reference proteome</keyword>
<accession>A0A4U1C847</accession>
<feature type="transmembrane region" description="Helical" evidence="1">
    <location>
        <begin position="14"/>
        <end position="34"/>
    </location>
</feature>
<comment type="caution">
    <text evidence="2">The sequence shown here is derived from an EMBL/GenBank/DDBJ whole genome shotgun (WGS) entry which is preliminary data.</text>
</comment>
<evidence type="ECO:0000313" key="2">
    <source>
        <dbReference type="EMBL" id="TKC01765.1"/>
    </source>
</evidence>
<feature type="transmembrane region" description="Helical" evidence="1">
    <location>
        <begin position="49"/>
        <end position="67"/>
    </location>
</feature>
<name>A0A4U1C847_9SPHI</name>
<reference evidence="2 3" key="1">
    <citation type="submission" date="2019-04" db="EMBL/GenBank/DDBJ databases">
        <title>Pedobacter sp. AR-2-6 sp. nov., isolated from Arctic soil.</title>
        <authorList>
            <person name="Dahal R.H."/>
            <person name="Kim D.-U."/>
        </authorList>
    </citation>
    <scope>NUCLEOTIDE SEQUENCE [LARGE SCALE GENOMIC DNA]</scope>
    <source>
        <strain evidence="2 3">AR-2-6</strain>
    </source>
</reference>
<keyword evidence="1" id="KW-1133">Transmembrane helix</keyword>
<protein>
    <submittedName>
        <fullName evidence="2">Uncharacterized protein</fullName>
    </submittedName>
</protein>
<evidence type="ECO:0000256" key="1">
    <source>
        <dbReference type="SAM" id="Phobius"/>
    </source>
</evidence>
<dbReference type="EMBL" id="SWBO01000003">
    <property type="protein sequence ID" value="TKC01765.1"/>
    <property type="molecule type" value="Genomic_DNA"/>
</dbReference>